<keyword evidence="2" id="KW-0067">ATP-binding</keyword>
<dbReference type="OrthoDB" id="68483at2759"/>
<sequence length="525" mass="57726">MGCGASSPKRRVMVEAAAAKSSTSKSKAATATAQSGKELDEQNRSAIKVQAHFRGKQTRRLADQRRDQFAMERELKMSSTAKLKRTASNRLERVNDYAFVKMLGKGAYGQVYLAEYDPAPEGTWAETTAETLSSFMGLSEKPPQVAIKCLSRSILKRKRVGRNGSAYDSVLGEIAVMKHLRHPNIVRLFEVIDDPDQDLLFMCMEFVTGGDLLVSITQKRVVPEPELRGWVRGLVLGLEHLHLSGVCHRDIKPENFLWEPSTKQAKLADFGISGFFRATSLGGDFFDATSGSLMFFAPEMCRSLKGAGYSGRAADLWAMGVSIFMWIYWVTPYTASNPPDLLKSIAENPVVFPPKTPTPSTELLALVRGLLEKSPQQRSQIRHLRRDAFLTRGGADPLDTALPAHNAKDGNVAVSKSELRSAIQRIRALNKSSLSCGTDEEVDYSLDYELVARNSTVSKGALDDAEQERMASMVLTKEETKEKSFERTTVESREPLATGEVAKGEAAAGPTPRREDGVNTVKVSA</sequence>
<feature type="domain" description="Protein kinase" evidence="4">
    <location>
        <begin position="97"/>
        <end position="390"/>
    </location>
</feature>
<evidence type="ECO:0000313" key="6">
    <source>
        <dbReference type="Proteomes" id="UP000037460"/>
    </source>
</evidence>
<dbReference type="GO" id="GO:0035556">
    <property type="term" value="P:intracellular signal transduction"/>
    <property type="evidence" value="ECO:0007669"/>
    <property type="project" value="TreeGrafter"/>
</dbReference>
<evidence type="ECO:0000313" key="5">
    <source>
        <dbReference type="EMBL" id="KOO28978.1"/>
    </source>
</evidence>
<keyword evidence="5" id="KW-0418">Kinase</keyword>
<dbReference type="PROSITE" id="PS50011">
    <property type="entry name" value="PROTEIN_KINASE_DOM"/>
    <property type="match status" value="1"/>
</dbReference>
<evidence type="ECO:0000256" key="3">
    <source>
        <dbReference type="SAM" id="MobiDB-lite"/>
    </source>
</evidence>
<keyword evidence="6" id="KW-1185">Reference proteome</keyword>
<dbReference type="AlphaFoldDB" id="A0A0M0JS07"/>
<accession>A0A0M0JS07</accession>
<evidence type="ECO:0000259" key="4">
    <source>
        <dbReference type="PROSITE" id="PS50011"/>
    </source>
</evidence>
<dbReference type="Pfam" id="PF00069">
    <property type="entry name" value="Pkinase"/>
    <property type="match status" value="1"/>
</dbReference>
<dbReference type="PROSITE" id="PS50096">
    <property type="entry name" value="IQ"/>
    <property type="match status" value="1"/>
</dbReference>
<feature type="region of interest" description="Disordered" evidence="3">
    <location>
        <begin position="477"/>
        <end position="525"/>
    </location>
</feature>
<dbReference type="SUPFAM" id="SSF56112">
    <property type="entry name" value="Protein kinase-like (PK-like)"/>
    <property type="match status" value="1"/>
</dbReference>
<keyword evidence="5" id="KW-0808">Transferase</keyword>
<dbReference type="InterPro" id="IPR000719">
    <property type="entry name" value="Prot_kinase_dom"/>
</dbReference>
<dbReference type="SMART" id="SM00220">
    <property type="entry name" value="S_TKc"/>
    <property type="match status" value="1"/>
</dbReference>
<dbReference type="PANTHER" id="PTHR24346:SF77">
    <property type="entry name" value="SERINE THREONINE PROTEIN KINASE"/>
    <property type="match status" value="1"/>
</dbReference>
<dbReference type="GO" id="GO:0004674">
    <property type="term" value="F:protein serine/threonine kinase activity"/>
    <property type="evidence" value="ECO:0007669"/>
    <property type="project" value="TreeGrafter"/>
</dbReference>
<feature type="region of interest" description="Disordered" evidence="3">
    <location>
        <begin position="1"/>
        <end position="42"/>
    </location>
</feature>
<feature type="compositionally biased region" description="Basic and acidic residues" evidence="3">
    <location>
        <begin position="477"/>
        <end position="494"/>
    </location>
</feature>
<dbReference type="GO" id="GO:0005737">
    <property type="term" value="C:cytoplasm"/>
    <property type="evidence" value="ECO:0007669"/>
    <property type="project" value="TreeGrafter"/>
</dbReference>
<protein>
    <submittedName>
        <fullName evidence="5">Serine threonine protein kinase</fullName>
    </submittedName>
</protein>
<evidence type="ECO:0000256" key="2">
    <source>
        <dbReference type="ARBA" id="ARBA00022840"/>
    </source>
</evidence>
<organism evidence="5 6">
    <name type="scientific">Chrysochromulina tobinii</name>
    <dbReference type="NCBI Taxonomy" id="1460289"/>
    <lineage>
        <taxon>Eukaryota</taxon>
        <taxon>Haptista</taxon>
        <taxon>Haptophyta</taxon>
        <taxon>Prymnesiophyceae</taxon>
        <taxon>Prymnesiales</taxon>
        <taxon>Chrysochromulinaceae</taxon>
        <taxon>Chrysochromulina</taxon>
    </lineage>
</organism>
<dbReference type="Gene3D" id="1.10.510.10">
    <property type="entry name" value="Transferase(Phosphotransferase) domain 1"/>
    <property type="match status" value="1"/>
</dbReference>
<dbReference type="PANTHER" id="PTHR24346">
    <property type="entry name" value="MAP/MICROTUBULE AFFINITY-REGULATING KINASE"/>
    <property type="match status" value="1"/>
</dbReference>
<dbReference type="GO" id="GO:0005524">
    <property type="term" value="F:ATP binding"/>
    <property type="evidence" value="ECO:0007669"/>
    <property type="project" value="UniProtKB-KW"/>
</dbReference>
<gene>
    <name evidence="5" type="ORF">Ctob_005172</name>
</gene>
<reference evidence="6" key="1">
    <citation type="journal article" date="2015" name="PLoS Genet.">
        <title>Genome Sequence and Transcriptome Analyses of Chrysochromulina tobin: Metabolic Tools for Enhanced Algal Fitness in the Prominent Order Prymnesiales (Haptophyceae).</title>
        <authorList>
            <person name="Hovde B.T."/>
            <person name="Deodato C.R."/>
            <person name="Hunsperger H.M."/>
            <person name="Ryken S.A."/>
            <person name="Yost W."/>
            <person name="Jha R.K."/>
            <person name="Patterson J."/>
            <person name="Monnat R.J. Jr."/>
            <person name="Barlow S.B."/>
            <person name="Starkenburg S.R."/>
            <person name="Cattolico R.A."/>
        </authorList>
    </citation>
    <scope>NUCLEOTIDE SEQUENCE</scope>
    <source>
        <strain evidence="6">CCMP291</strain>
    </source>
</reference>
<name>A0A0M0JS07_9EUKA</name>
<keyword evidence="1" id="KW-0547">Nucleotide-binding</keyword>
<evidence type="ECO:0000256" key="1">
    <source>
        <dbReference type="ARBA" id="ARBA00022741"/>
    </source>
</evidence>
<dbReference type="CDD" id="cd14008">
    <property type="entry name" value="STKc_LKB1_CaMKK"/>
    <property type="match status" value="1"/>
</dbReference>
<dbReference type="InterPro" id="IPR011009">
    <property type="entry name" value="Kinase-like_dom_sf"/>
</dbReference>
<proteinExistence type="predicted"/>
<feature type="compositionally biased region" description="Low complexity" evidence="3">
    <location>
        <begin position="16"/>
        <end position="33"/>
    </location>
</feature>
<dbReference type="EMBL" id="JWZX01002482">
    <property type="protein sequence ID" value="KOO28978.1"/>
    <property type="molecule type" value="Genomic_DNA"/>
</dbReference>
<dbReference type="CDD" id="cd23767">
    <property type="entry name" value="IQCD"/>
    <property type="match status" value="1"/>
</dbReference>
<comment type="caution">
    <text evidence="5">The sequence shown here is derived from an EMBL/GenBank/DDBJ whole genome shotgun (WGS) entry which is preliminary data.</text>
</comment>
<dbReference type="Proteomes" id="UP000037460">
    <property type="component" value="Unassembled WGS sequence"/>
</dbReference>